<dbReference type="EMBL" id="JBBEGL010000006">
    <property type="protein sequence ID" value="MEJ2889153.1"/>
    <property type="molecule type" value="Genomic_DNA"/>
</dbReference>
<keyword evidence="2" id="KW-0472">Membrane</keyword>
<evidence type="ECO:0000256" key="2">
    <source>
        <dbReference type="SAM" id="Phobius"/>
    </source>
</evidence>
<gene>
    <name evidence="3" type="ORF">WCD41_22025</name>
</gene>
<name>A0ABU8NA23_9PSEU</name>
<accession>A0ABU8NA23</accession>
<organism evidence="3 4">
    <name type="scientific">Actinomycetospora aeridis</name>
    <dbReference type="NCBI Taxonomy" id="3129231"/>
    <lineage>
        <taxon>Bacteria</taxon>
        <taxon>Bacillati</taxon>
        <taxon>Actinomycetota</taxon>
        <taxon>Actinomycetes</taxon>
        <taxon>Pseudonocardiales</taxon>
        <taxon>Pseudonocardiaceae</taxon>
        <taxon>Actinomycetospora</taxon>
    </lineage>
</organism>
<dbReference type="RefSeq" id="WP_337716429.1">
    <property type="nucleotide sequence ID" value="NZ_JBBEGL010000006.1"/>
</dbReference>
<comment type="caution">
    <text evidence="3">The sequence shown here is derived from an EMBL/GenBank/DDBJ whole genome shotgun (WGS) entry which is preliminary data.</text>
</comment>
<reference evidence="3 4" key="1">
    <citation type="submission" date="2024-03" db="EMBL/GenBank/DDBJ databases">
        <title>Actinomycetospora sp. OC33-EN06, a novel actinomycete isolated from wild orchid (Aerides multiflora).</title>
        <authorList>
            <person name="Suriyachadkun C."/>
        </authorList>
    </citation>
    <scope>NUCLEOTIDE SEQUENCE [LARGE SCALE GENOMIC DNA]</scope>
    <source>
        <strain evidence="3 4">OC33-EN06</strain>
    </source>
</reference>
<dbReference type="Proteomes" id="UP001370100">
    <property type="component" value="Unassembled WGS sequence"/>
</dbReference>
<evidence type="ECO:0000256" key="1">
    <source>
        <dbReference type="SAM" id="MobiDB-lite"/>
    </source>
</evidence>
<protein>
    <recommendedName>
        <fullName evidence="5">Superfamily III holin-X</fullName>
    </recommendedName>
</protein>
<proteinExistence type="predicted"/>
<sequence>MTAATAAAAPTAPTAPAATTTPPAAPTTGQRLERIAVALIDRLAAAAVDKVDELADRLQDFAQNPGGIGMTAMVRAGLAKMQGKNPVWAAITGAVSAMSTTTKILLGLLLILVAVLSPVAILVLAIVLIIAGIVGAVSG</sequence>
<feature type="transmembrane region" description="Helical" evidence="2">
    <location>
        <begin position="104"/>
        <end position="137"/>
    </location>
</feature>
<evidence type="ECO:0008006" key="5">
    <source>
        <dbReference type="Google" id="ProtNLM"/>
    </source>
</evidence>
<keyword evidence="2" id="KW-0812">Transmembrane</keyword>
<keyword evidence="2" id="KW-1133">Transmembrane helix</keyword>
<feature type="region of interest" description="Disordered" evidence="1">
    <location>
        <begin position="1"/>
        <end position="27"/>
    </location>
</feature>
<keyword evidence="4" id="KW-1185">Reference proteome</keyword>
<evidence type="ECO:0000313" key="3">
    <source>
        <dbReference type="EMBL" id="MEJ2889153.1"/>
    </source>
</evidence>
<evidence type="ECO:0000313" key="4">
    <source>
        <dbReference type="Proteomes" id="UP001370100"/>
    </source>
</evidence>